<accession>A0A0F8ZE84</accession>
<keyword evidence="5 11" id="KW-0472">Membrane</keyword>
<protein>
    <recommendedName>
        <fullName evidence="13">Phosphatidylserine decarboxylase</fullName>
    </recommendedName>
</protein>
<dbReference type="EMBL" id="LAZR01064033">
    <property type="protein sequence ID" value="KKK58341.1"/>
    <property type="molecule type" value="Genomic_DNA"/>
</dbReference>
<evidence type="ECO:0000256" key="11">
    <source>
        <dbReference type="SAM" id="Phobius"/>
    </source>
</evidence>
<comment type="caution">
    <text evidence="12">The sequence shown here is derived from an EMBL/GenBank/DDBJ whole genome shotgun (WGS) entry which is preliminary data.</text>
</comment>
<keyword evidence="10" id="KW-0670">Pyruvate</keyword>
<evidence type="ECO:0000256" key="6">
    <source>
        <dbReference type="ARBA" id="ARBA00023145"/>
    </source>
</evidence>
<keyword evidence="9" id="KW-1208">Phospholipid metabolism</keyword>
<sequence length="185" mass="19939">MRIPLAQYGVREIVLATVVLGALTAVGARLFWPSAILPAALWLFVLAFFRDPQRRGESADGFLSPADGKVVAVAPIAPDGPLEAPGTRISVFMDVLSVHVNRSPCPGRVESIRHHDGGFVDARRPEASQHNESATTILIVERGGRSFRVGIRQVAGLIARRIVTDLRVGQDVQRGGRIGMIKFGS</sequence>
<evidence type="ECO:0000256" key="3">
    <source>
        <dbReference type="ARBA" id="ARBA00022793"/>
    </source>
</evidence>
<organism evidence="12">
    <name type="scientific">marine sediment metagenome</name>
    <dbReference type="NCBI Taxonomy" id="412755"/>
    <lineage>
        <taxon>unclassified sequences</taxon>
        <taxon>metagenomes</taxon>
        <taxon>ecological metagenomes</taxon>
    </lineage>
</organism>
<keyword evidence="3" id="KW-0210">Decarboxylase</keyword>
<dbReference type="GO" id="GO:0004609">
    <property type="term" value="F:phosphatidylserine decarboxylase activity"/>
    <property type="evidence" value="ECO:0007669"/>
    <property type="project" value="InterPro"/>
</dbReference>
<evidence type="ECO:0008006" key="13">
    <source>
        <dbReference type="Google" id="ProtNLM"/>
    </source>
</evidence>
<evidence type="ECO:0000256" key="7">
    <source>
        <dbReference type="ARBA" id="ARBA00023209"/>
    </source>
</evidence>
<keyword evidence="6" id="KW-0865">Zymogen</keyword>
<evidence type="ECO:0000256" key="4">
    <source>
        <dbReference type="ARBA" id="ARBA00023098"/>
    </source>
</evidence>
<evidence type="ECO:0000256" key="8">
    <source>
        <dbReference type="ARBA" id="ARBA00023239"/>
    </source>
</evidence>
<evidence type="ECO:0000256" key="9">
    <source>
        <dbReference type="ARBA" id="ARBA00023264"/>
    </source>
</evidence>
<keyword evidence="4" id="KW-0443">Lipid metabolism</keyword>
<dbReference type="AlphaFoldDB" id="A0A0F8ZE84"/>
<feature type="transmembrane region" description="Helical" evidence="11">
    <location>
        <begin position="30"/>
        <end position="49"/>
    </location>
</feature>
<evidence type="ECO:0000313" key="12">
    <source>
        <dbReference type="EMBL" id="KKK58341.1"/>
    </source>
</evidence>
<evidence type="ECO:0000256" key="5">
    <source>
        <dbReference type="ARBA" id="ARBA00023136"/>
    </source>
</evidence>
<proteinExistence type="predicted"/>
<keyword evidence="2" id="KW-0444">Lipid biosynthesis</keyword>
<reference evidence="12" key="1">
    <citation type="journal article" date="2015" name="Nature">
        <title>Complex archaea that bridge the gap between prokaryotes and eukaryotes.</title>
        <authorList>
            <person name="Spang A."/>
            <person name="Saw J.H."/>
            <person name="Jorgensen S.L."/>
            <person name="Zaremba-Niedzwiedzka K."/>
            <person name="Martijn J."/>
            <person name="Lind A.E."/>
            <person name="van Eijk R."/>
            <person name="Schleper C."/>
            <person name="Guy L."/>
            <person name="Ettema T.J."/>
        </authorList>
    </citation>
    <scope>NUCLEOTIDE SEQUENCE</scope>
</reference>
<evidence type="ECO:0000256" key="2">
    <source>
        <dbReference type="ARBA" id="ARBA00022516"/>
    </source>
</evidence>
<evidence type="ECO:0000256" key="1">
    <source>
        <dbReference type="ARBA" id="ARBA00022475"/>
    </source>
</evidence>
<dbReference type="PANTHER" id="PTHR35809:SF1">
    <property type="entry name" value="ARCHAETIDYLSERINE DECARBOXYLASE PROENZYME-RELATED"/>
    <property type="match status" value="1"/>
</dbReference>
<dbReference type="PANTHER" id="PTHR35809">
    <property type="entry name" value="ARCHAETIDYLSERINE DECARBOXYLASE PROENZYME-RELATED"/>
    <property type="match status" value="1"/>
</dbReference>
<keyword evidence="11" id="KW-1133">Transmembrane helix</keyword>
<dbReference type="InterPro" id="IPR003817">
    <property type="entry name" value="PS_Dcarbxylase"/>
</dbReference>
<dbReference type="GO" id="GO:0008654">
    <property type="term" value="P:phospholipid biosynthetic process"/>
    <property type="evidence" value="ECO:0007669"/>
    <property type="project" value="UniProtKB-KW"/>
</dbReference>
<evidence type="ECO:0000256" key="10">
    <source>
        <dbReference type="ARBA" id="ARBA00023317"/>
    </source>
</evidence>
<dbReference type="Pfam" id="PF02666">
    <property type="entry name" value="PS_Dcarbxylase"/>
    <property type="match status" value="1"/>
</dbReference>
<feature type="non-terminal residue" evidence="12">
    <location>
        <position position="185"/>
    </location>
</feature>
<name>A0A0F8ZE84_9ZZZZ</name>
<keyword evidence="8" id="KW-0456">Lyase</keyword>
<dbReference type="InterPro" id="IPR033175">
    <property type="entry name" value="PSD-A"/>
</dbReference>
<gene>
    <name evidence="12" type="ORF">LCGC14_3045420</name>
</gene>
<keyword evidence="11" id="KW-0812">Transmembrane</keyword>
<keyword evidence="1" id="KW-1003">Cell membrane</keyword>
<keyword evidence="7" id="KW-0594">Phospholipid biosynthesis</keyword>